<evidence type="ECO:0000313" key="1">
    <source>
        <dbReference type="EMBL" id="KAK1857975.1"/>
    </source>
</evidence>
<accession>A0ACC3BJQ0</accession>
<sequence length="411" mass="39277">MASSRLAYPSSPTVNAALNWSLAALRVAPSPTTRVLHNPTAAALVAAAPPDAVTRPAAASTVRVFAAPSAATPAPTAAAQPSAVQWVRLLSAVAGRLERSSTLYVVDGDVGGAAAVRLLTASAGVAAAARLALGRLPGRAPTPSAVVMVAGGGLPGDAASAARRYGVDAEGGGAYVAVYDEAGIVGVAGPEVGMEGGGVPSAAAVREGIAAVVAPSFTSGVLLRSALTSDTLLVGAAAGSSAAAASASGMGHHLLSATALTRAWACAAAADDAAATVGDVLTAPTTRLTRDGDARRSVGVPATLTLVLGDGAGAAKGGKTPAAKAVPSQAAAAFYFLAAGASPAAAAADRVAAAWAFGRAAAAAGADVLVAPGGKAAKAELADRVAAEVEGTGVSVKGDELVDDVPDAPAA</sequence>
<organism evidence="1 2">
    <name type="scientific">Pyropia yezoensis</name>
    <name type="common">Susabi-nori</name>
    <name type="synonym">Porphyra yezoensis</name>
    <dbReference type="NCBI Taxonomy" id="2788"/>
    <lineage>
        <taxon>Eukaryota</taxon>
        <taxon>Rhodophyta</taxon>
        <taxon>Bangiophyceae</taxon>
        <taxon>Bangiales</taxon>
        <taxon>Bangiaceae</taxon>
        <taxon>Pyropia</taxon>
    </lineage>
</organism>
<gene>
    <name evidence="1" type="ORF">I4F81_000589</name>
</gene>
<protein>
    <submittedName>
        <fullName evidence="1">Uncharacterized protein</fullName>
    </submittedName>
</protein>
<evidence type="ECO:0000313" key="2">
    <source>
        <dbReference type="Proteomes" id="UP000798662"/>
    </source>
</evidence>
<keyword evidence="2" id="KW-1185">Reference proteome</keyword>
<dbReference type="EMBL" id="CM020618">
    <property type="protein sequence ID" value="KAK1857975.1"/>
    <property type="molecule type" value="Genomic_DNA"/>
</dbReference>
<comment type="caution">
    <text evidence="1">The sequence shown here is derived from an EMBL/GenBank/DDBJ whole genome shotgun (WGS) entry which is preliminary data.</text>
</comment>
<dbReference type="Proteomes" id="UP000798662">
    <property type="component" value="Chromosome 1"/>
</dbReference>
<name>A0ACC3BJQ0_PYRYE</name>
<reference evidence="1" key="1">
    <citation type="submission" date="2019-11" db="EMBL/GenBank/DDBJ databases">
        <title>Nori genome reveals adaptations in red seaweeds to the harsh intertidal environment.</title>
        <authorList>
            <person name="Wang D."/>
            <person name="Mao Y."/>
        </authorList>
    </citation>
    <scope>NUCLEOTIDE SEQUENCE</scope>
    <source>
        <tissue evidence="1">Gametophyte</tissue>
    </source>
</reference>
<proteinExistence type="predicted"/>